<name>A0AAW0GPZ3_9APHY</name>
<protein>
    <submittedName>
        <fullName evidence="2">Uncharacterized protein</fullName>
    </submittedName>
</protein>
<dbReference type="EMBL" id="JASBNA010000002">
    <property type="protein sequence ID" value="KAK7694781.1"/>
    <property type="molecule type" value="Genomic_DNA"/>
</dbReference>
<keyword evidence="3" id="KW-1185">Reference proteome</keyword>
<accession>A0AAW0GPZ3</accession>
<evidence type="ECO:0000256" key="1">
    <source>
        <dbReference type="SAM" id="MobiDB-lite"/>
    </source>
</evidence>
<dbReference type="Proteomes" id="UP001385951">
    <property type="component" value="Unassembled WGS sequence"/>
</dbReference>
<feature type="compositionally biased region" description="Basic and acidic residues" evidence="1">
    <location>
        <begin position="81"/>
        <end position="92"/>
    </location>
</feature>
<organism evidence="2 3">
    <name type="scientific">Cerrena zonata</name>
    <dbReference type="NCBI Taxonomy" id="2478898"/>
    <lineage>
        <taxon>Eukaryota</taxon>
        <taxon>Fungi</taxon>
        <taxon>Dikarya</taxon>
        <taxon>Basidiomycota</taxon>
        <taxon>Agaricomycotina</taxon>
        <taxon>Agaricomycetes</taxon>
        <taxon>Polyporales</taxon>
        <taxon>Cerrenaceae</taxon>
        <taxon>Cerrena</taxon>
    </lineage>
</organism>
<dbReference type="AlphaFoldDB" id="A0AAW0GPZ3"/>
<sequence>MIPRTIHAAPILKSNLNSRSAQTFKAFYATIRDLRQARAELEVSDGEPPDDDFIMSILRANPSLRDTRSYLANFGLKPRLIPRETRPERSLQTEEQIPLATKTRPRTLLPNPKIRSLLPS</sequence>
<evidence type="ECO:0000313" key="2">
    <source>
        <dbReference type="EMBL" id="KAK7694781.1"/>
    </source>
</evidence>
<reference evidence="2 3" key="1">
    <citation type="submission" date="2022-09" db="EMBL/GenBank/DDBJ databases">
        <authorList>
            <person name="Palmer J.M."/>
        </authorList>
    </citation>
    <scope>NUCLEOTIDE SEQUENCE [LARGE SCALE GENOMIC DNA]</scope>
    <source>
        <strain evidence="2 3">DSM 7382</strain>
    </source>
</reference>
<proteinExistence type="predicted"/>
<comment type="caution">
    <text evidence="2">The sequence shown here is derived from an EMBL/GenBank/DDBJ whole genome shotgun (WGS) entry which is preliminary data.</text>
</comment>
<gene>
    <name evidence="2" type="ORF">QCA50_001969</name>
</gene>
<feature type="region of interest" description="Disordered" evidence="1">
    <location>
        <begin position="81"/>
        <end position="111"/>
    </location>
</feature>
<evidence type="ECO:0000313" key="3">
    <source>
        <dbReference type="Proteomes" id="UP001385951"/>
    </source>
</evidence>